<protein>
    <submittedName>
        <fullName evidence="1">Uncharacterized protein</fullName>
    </submittedName>
</protein>
<organism evidence="1">
    <name type="scientific">viral metagenome</name>
    <dbReference type="NCBI Taxonomy" id="1070528"/>
    <lineage>
        <taxon>unclassified sequences</taxon>
        <taxon>metagenomes</taxon>
        <taxon>organismal metagenomes</taxon>
    </lineage>
</organism>
<proteinExistence type="predicted"/>
<accession>A0A6M3JLD4</accession>
<evidence type="ECO:0000313" key="1">
    <source>
        <dbReference type="EMBL" id="QJA71019.1"/>
    </source>
</evidence>
<dbReference type="EMBL" id="MT141840">
    <property type="protein sequence ID" value="QJA71019.1"/>
    <property type="molecule type" value="Genomic_DNA"/>
</dbReference>
<sequence length="89" mass="10217">MDKMEQLSLFRENSKNTENIFPNDNFVISQGENGLVAYGIQIDPLVKQGIKTLILTTKSFALYNKAMTVEEVNNVIKSMRQTETMRWNS</sequence>
<reference evidence="1" key="1">
    <citation type="submission" date="2020-03" db="EMBL/GenBank/DDBJ databases">
        <title>The deep terrestrial virosphere.</title>
        <authorList>
            <person name="Holmfeldt K."/>
            <person name="Nilsson E."/>
            <person name="Simone D."/>
            <person name="Lopez-Fernandez M."/>
            <person name="Wu X."/>
            <person name="de Brujin I."/>
            <person name="Lundin D."/>
            <person name="Andersson A."/>
            <person name="Bertilsson S."/>
            <person name="Dopson M."/>
        </authorList>
    </citation>
    <scope>NUCLEOTIDE SEQUENCE</scope>
    <source>
        <strain evidence="1">MM415A03408</strain>
    </source>
</reference>
<dbReference type="AlphaFoldDB" id="A0A6M3JLD4"/>
<name>A0A6M3JLD4_9ZZZZ</name>
<gene>
    <name evidence="1" type="ORF">MM415A03408_0009</name>
</gene>